<evidence type="ECO:0000313" key="2">
    <source>
        <dbReference type="Proteomes" id="UP000008068"/>
    </source>
</evidence>
<dbReference type="InParanoid" id="G0NXT5"/>
<dbReference type="OrthoDB" id="5813760at2759"/>
<evidence type="ECO:0008006" key="3">
    <source>
        <dbReference type="Google" id="ProtNLM"/>
    </source>
</evidence>
<proteinExistence type="predicted"/>
<dbReference type="HOGENOM" id="CLU_032076_0_0_1"/>
<accession>G0NXT5</accession>
<dbReference type="InterPro" id="IPR016186">
    <property type="entry name" value="C-type_lectin-like/link_sf"/>
</dbReference>
<dbReference type="InterPro" id="IPR016187">
    <property type="entry name" value="CTDL_fold"/>
</dbReference>
<dbReference type="eggNOG" id="ENOG502TFVN">
    <property type="taxonomic scope" value="Eukaryota"/>
</dbReference>
<reference evidence="2" key="1">
    <citation type="submission" date="2011-07" db="EMBL/GenBank/DDBJ databases">
        <authorList>
            <consortium name="Caenorhabditis brenneri Sequencing and Analysis Consortium"/>
            <person name="Wilson R.K."/>
        </authorList>
    </citation>
    <scope>NUCLEOTIDE SEQUENCE [LARGE SCALE GENOMIC DNA]</scope>
    <source>
        <strain evidence="2">PB2801</strain>
    </source>
</reference>
<protein>
    <recommendedName>
        <fullName evidence="3">C-type lectin domain-containing protein</fullName>
    </recommendedName>
</protein>
<keyword evidence="2" id="KW-1185">Reference proteome</keyword>
<dbReference type="CDD" id="cd00037">
    <property type="entry name" value="CLECT"/>
    <property type="match status" value="1"/>
</dbReference>
<evidence type="ECO:0000313" key="1">
    <source>
        <dbReference type="EMBL" id="EGT39633.1"/>
    </source>
</evidence>
<dbReference type="FunCoup" id="G0NXT5">
    <property type="interactions" value="1898"/>
</dbReference>
<dbReference type="AlphaFoldDB" id="G0NXT5"/>
<dbReference type="Proteomes" id="UP000008068">
    <property type="component" value="Unassembled WGS sequence"/>
</dbReference>
<dbReference type="EMBL" id="GL379974">
    <property type="protein sequence ID" value="EGT39633.1"/>
    <property type="molecule type" value="Genomic_DNA"/>
</dbReference>
<dbReference type="PANTHER" id="PTHR47753">
    <property type="entry name" value="C-TYPE LECTIN-RELATED"/>
    <property type="match status" value="1"/>
</dbReference>
<dbReference type="SUPFAM" id="SSF56436">
    <property type="entry name" value="C-type lectin-like"/>
    <property type="match status" value="2"/>
</dbReference>
<name>G0NXT5_CAEBE</name>
<dbReference type="OMA" id="NNHEVET"/>
<sequence length="599" mass="68240">MVWRKTRLLLVSNTYFQLFVFLSTLFLIVNGNEFDAFKTQHRGKVDLSSMKTCYVYDGTIKNVDSDNEEKGYKCEVSVSVWTEDDKQAKDFCESKFPYYIIGAKSGETTSCTFQMNVLCLEDYWQIHGRCYKVSDSKLTWTEAVDYCQMDQKALKQKMAVYYSDRLSMFLEDMIGINDAWVHVPNLKDYFSNGEDNAGVYVQDSAFEHDVRSGSIIMDDLNSKHQVICEYTAPMEMAEMYYIANIYSEIYPIRVYMDGAVIPSSNFMTVNQNGLVSIKDQSNYKGRAEKFDTDNFSEVCGSIGSILNVESFPMTAVAEEFEDVKDIINDQRYYLTNAFKNDGCSETDYKQQNQDGKDFQIFKPNELGKYRNGYCHTHSLIIHKSGRYPTKAATRAPILCTLHTFNWKFGDCPAGPSWVDEIVRVQRPDRVFCHYIANSMIVTHPQAVEICTEKSFGAALSGIDSVEEFEQVTSKAIPNYPPGTSKHDDGRSSLRGGYTKHIGDHYWLGGVSPCEVDCNNNGKQYGNSWNSNVATNTTFLNTPPYGWPSENPGGIISFRKDMTAFHNHHIDEYEYTFFICGKSANLVRAERKKSGLKSTR</sequence>
<dbReference type="Gene3D" id="3.10.100.10">
    <property type="entry name" value="Mannose-Binding Protein A, subunit A"/>
    <property type="match status" value="1"/>
</dbReference>
<gene>
    <name evidence="1" type="ORF">CAEBREN_14030</name>
</gene>
<organism evidence="2">
    <name type="scientific">Caenorhabditis brenneri</name>
    <name type="common">Nematode worm</name>
    <dbReference type="NCBI Taxonomy" id="135651"/>
    <lineage>
        <taxon>Eukaryota</taxon>
        <taxon>Metazoa</taxon>
        <taxon>Ecdysozoa</taxon>
        <taxon>Nematoda</taxon>
        <taxon>Chromadorea</taxon>
        <taxon>Rhabditida</taxon>
        <taxon>Rhabditina</taxon>
        <taxon>Rhabditomorpha</taxon>
        <taxon>Rhabditoidea</taxon>
        <taxon>Rhabditidae</taxon>
        <taxon>Peloderinae</taxon>
        <taxon>Caenorhabditis</taxon>
    </lineage>
</organism>
<dbReference type="PANTHER" id="PTHR47753:SF3">
    <property type="entry name" value="C-TYPE LECTIN"/>
    <property type="match status" value="1"/>
</dbReference>